<protein>
    <recommendedName>
        <fullName evidence="4">Bifunctional DNA primase/polymerase, N-terminal</fullName>
    </recommendedName>
</protein>
<feature type="region of interest" description="Disordered" evidence="1">
    <location>
        <begin position="207"/>
        <end position="240"/>
    </location>
</feature>
<dbReference type="Proteomes" id="UP000199170">
    <property type="component" value="Unassembled WGS sequence"/>
</dbReference>
<evidence type="ECO:0000313" key="3">
    <source>
        <dbReference type="Proteomes" id="UP000199170"/>
    </source>
</evidence>
<feature type="compositionally biased region" description="Acidic residues" evidence="1">
    <location>
        <begin position="347"/>
        <end position="356"/>
    </location>
</feature>
<evidence type="ECO:0008006" key="4">
    <source>
        <dbReference type="Google" id="ProtNLM"/>
    </source>
</evidence>
<feature type="region of interest" description="Disordered" evidence="1">
    <location>
        <begin position="347"/>
        <end position="387"/>
    </location>
</feature>
<gene>
    <name evidence="2" type="ORF">SAMN04487946_11180</name>
</gene>
<dbReference type="AlphaFoldDB" id="A0A1H3IYX0"/>
<feature type="compositionally biased region" description="Basic and acidic residues" evidence="1">
    <location>
        <begin position="370"/>
        <end position="387"/>
    </location>
</feature>
<reference evidence="3" key="1">
    <citation type="submission" date="2016-10" db="EMBL/GenBank/DDBJ databases">
        <authorList>
            <person name="Varghese N."/>
            <person name="Submissions S."/>
        </authorList>
    </citation>
    <scope>NUCLEOTIDE SEQUENCE [LARGE SCALE GENOMIC DNA]</scope>
    <source>
        <strain evidence="3">CGMCC 1.10118</strain>
    </source>
</reference>
<feature type="compositionally biased region" description="Low complexity" evidence="1">
    <location>
        <begin position="212"/>
        <end position="237"/>
    </location>
</feature>
<organism evidence="2 3">
    <name type="scientific">Halobellus clavatus</name>
    <dbReference type="NCBI Taxonomy" id="660517"/>
    <lineage>
        <taxon>Archaea</taxon>
        <taxon>Methanobacteriati</taxon>
        <taxon>Methanobacteriota</taxon>
        <taxon>Stenosarchaea group</taxon>
        <taxon>Halobacteria</taxon>
        <taxon>Halobacteriales</taxon>
        <taxon>Haloferacaceae</taxon>
        <taxon>Halobellus</taxon>
    </lineage>
</organism>
<sequence>MPFTSPPTPAFETATYPADCRDHDQWLTWRPTDNARKIPRAPYAYPDWPKRYVNAQNPAVWTDFDTAQDWVEKLSAGFALAYVIRNRDKYPDENLVVVDYDDARDPGTGAIHPVVHEHLHTADSYADVSPSGTGVHILCRGQLPDDVTTVTDDLPTYDTFPNPSIEVYDSARFVAMSGQHLVGTPTETQPAQAFIDDVVDAFTAPQPQADTSSEASEPPTEALSEAPSPSPSQRSPPTFTTNIEDVYRAVETTRPSEIRLASPITETRSDGTKSRNPCWTNSDSGTRLAEMDDGWIYRDGLIVLDALQVVALEEDIITTAGEYPSGKDFWEAVDELRARGADIPEYEADSDHEEVSDQPAPSPSPTSGRSLRDLHRELREKTIERNQHRDELVTLRRELAARIRDVRS</sequence>
<name>A0A1H3IYX0_9EURY</name>
<evidence type="ECO:0000313" key="2">
    <source>
        <dbReference type="EMBL" id="SDY32916.1"/>
    </source>
</evidence>
<keyword evidence="3" id="KW-1185">Reference proteome</keyword>
<dbReference type="STRING" id="660517.SAMN04487946_11180"/>
<dbReference type="EMBL" id="FNPB01000011">
    <property type="protein sequence ID" value="SDY32916.1"/>
    <property type="molecule type" value="Genomic_DNA"/>
</dbReference>
<proteinExistence type="predicted"/>
<feature type="region of interest" description="Disordered" evidence="1">
    <location>
        <begin position="254"/>
        <end position="278"/>
    </location>
</feature>
<evidence type="ECO:0000256" key="1">
    <source>
        <dbReference type="SAM" id="MobiDB-lite"/>
    </source>
</evidence>
<accession>A0A1H3IYX0</accession>